<evidence type="ECO:0000256" key="6">
    <source>
        <dbReference type="ARBA" id="ARBA00025642"/>
    </source>
</evidence>
<evidence type="ECO:0000256" key="7">
    <source>
        <dbReference type="PROSITE-ProRule" id="PRU01161"/>
    </source>
</evidence>
<name>A0AAX6GLS1_IRIPA</name>
<keyword evidence="11" id="KW-1185">Reference proteome</keyword>
<dbReference type="SUPFAM" id="SSF52151">
    <property type="entry name" value="FabD/lysophospholipase-like"/>
    <property type="match status" value="1"/>
</dbReference>
<comment type="domain">
    <text evidence="8">The nitrogen atoms of the two glycine residues in the GGXR motif define the oxyanion hole, and stabilize the oxyanion that forms during the nucleophilic attack by the catalytic serine during substrate cleavage.</text>
</comment>
<keyword evidence="4 7" id="KW-0442">Lipid degradation</keyword>
<dbReference type="EMBL" id="JANAVB010018966">
    <property type="protein sequence ID" value="KAJ6829265.1"/>
    <property type="molecule type" value="Genomic_DNA"/>
</dbReference>
<dbReference type="GO" id="GO:0006952">
    <property type="term" value="P:defense response"/>
    <property type="evidence" value="ECO:0007669"/>
    <property type="project" value="UniProtKB-KW"/>
</dbReference>
<comment type="function">
    <text evidence="8">Lipolytic acyl hydrolase (LAH).</text>
</comment>
<evidence type="ECO:0000256" key="2">
    <source>
        <dbReference type="ARBA" id="ARBA00022801"/>
    </source>
</evidence>
<dbReference type="InterPro" id="IPR016035">
    <property type="entry name" value="Acyl_Trfase/lysoPLipase"/>
</dbReference>
<keyword evidence="5 7" id="KW-0443">Lipid metabolism</keyword>
<reference evidence="10" key="1">
    <citation type="journal article" date="2023" name="GigaByte">
        <title>Genome assembly of the bearded iris, Iris pallida Lam.</title>
        <authorList>
            <person name="Bruccoleri R.E."/>
            <person name="Oakeley E.J."/>
            <person name="Faust A.M.E."/>
            <person name="Altorfer M."/>
            <person name="Dessus-Babus S."/>
            <person name="Burckhardt D."/>
            <person name="Oertli M."/>
            <person name="Naumann U."/>
            <person name="Petersen F."/>
            <person name="Wong J."/>
        </authorList>
    </citation>
    <scope>NUCLEOTIDE SEQUENCE</scope>
    <source>
        <strain evidence="10">GSM-AAB239-AS_SAM_17_03QT</strain>
    </source>
</reference>
<comment type="caution">
    <text evidence="10">The sequence shown here is derived from an EMBL/GenBank/DDBJ whole genome shotgun (WGS) entry which is preliminary data.</text>
</comment>
<evidence type="ECO:0000256" key="4">
    <source>
        <dbReference type="ARBA" id="ARBA00022963"/>
    </source>
</evidence>
<dbReference type="PROSITE" id="PS51635">
    <property type="entry name" value="PNPLA"/>
    <property type="match status" value="1"/>
</dbReference>
<organism evidence="10 11">
    <name type="scientific">Iris pallida</name>
    <name type="common">Sweet iris</name>
    <dbReference type="NCBI Taxonomy" id="29817"/>
    <lineage>
        <taxon>Eukaryota</taxon>
        <taxon>Viridiplantae</taxon>
        <taxon>Streptophyta</taxon>
        <taxon>Embryophyta</taxon>
        <taxon>Tracheophyta</taxon>
        <taxon>Spermatophyta</taxon>
        <taxon>Magnoliopsida</taxon>
        <taxon>Liliopsida</taxon>
        <taxon>Asparagales</taxon>
        <taxon>Iridaceae</taxon>
        <taxon>Iridoideae</taxon>
        <taxon>Irideae</taxon>
        <taxon>Iris</taxon>
    </lineage>
</organism>
<feature type="domain" description="PNPLA" evidence="9">
    <location>
        <begin position="24"/>
        <end position="226"/>
    </location>
</feature>
<dbReference type="GO" id="GO:0047372">
    <property type="term" value="F:monoacylglycerol lipase activity"/>
    <property type="evidence" value="ECO:0007669"/>
    <property type="project" value="TreeGrafter"/>
</dbReference>
<evidence type="ECO:0000313" key="11">
    <source>
        <dbReference type="Proteomes" id="UP001140949"/>
    </source>
</evidence>
<keyword evidence="2 7" id="KW-0378">Hydrolase</keyword>
<protein>
    <recommendedName>
        <fullName evidence="8">Patatin</fullName>
        <ecNumber evidence="8">3.1.1.-</ecNumber>
    </recommendedName>
</protein>
<dbReference type="EC" id="3.1.1.-" evidence="8"/>
<evidence type="ECO:0000256" key="8">
    <source>
        <dbReference type="RuleBase" id="RU361262"/>
    </source>
</evidence>
<dbReference type="CDD" id="cd07214">
    <property type="entry name" value="Pat17_isozyme_like"/>
    <property type="match status" value="1"/>
</dbReference>
<comment type="similarity">
    <text evidence="1 8">Belongs to the patatin family.</text>
</comment>
<evidence type="ECO:0000256" key="1">
    <source>
        <dbReference type="ARBA" id="ARBA00010240"/>
    </source>
</evidence>
<gene>
    <name evidence="10" type="ORF">M6B38_360895</name>
</gene>
<evidence type="ECO:0000313" key="10">
    <source>
        <dbReference type="EMBL" id="KAJ6829265.1"/>
    </source>
</evidence>
<evidence type="ECO:0000256" key="3">
    <source>
        <dbReference type="ARBA" id="ARBA00022821"/>
    </source>
</evidence>
<feature type="short sequence motif" description="DGA/G" evidence="7">
    <location>
        <begin position="213"/>
        <end position="215"/>
    </location>
</feature>
<feature type="active site" description="Nucleophile" evidence="7">
    <location>
        <position position="68"/>
    </location>
</feature>
<keyword evidence="3" id="KW-0611">Plant defense</keyword>
<dbReference type="Gene3D" id="3.40.1090.10">
    <property type="entry name" value="Cytosolic phospholipase A2 catalytic domain"/>
    <property type="match status" value="1"/>
</dbReference>
<dbReference type="InterPro" id="IPR002641">
    <property type="entry name" value="PNPLA_dom"/>
</dbReference>
<dbReference type="GO" id="GO:0016042">
    <property type="term" value="P:lipid catabolic process"/>
    <property type="evidence" value="ECO:0007669"/>
    <property type="project" value="UniProtKB-UniRule"/>
</dbReference>
<evidence type="ECO:0000259" key="9">
    <source>
        <dbReference type="PROSITE" id="PS51635"/>
    </source>
</evidence>
<accession>A0AAX6GLS1</accession>
<comment type="function">
    <text evidence="6">Possesses non-specific lipolytic acyl hydrolase (LAH) activity. Hydrolyzes phospholipids as well as galactolipids. May play a role in disease resistance.</text>
</comment>
<dbReference type="PANTHER" id="PTHR32176:SF103">
    <property type="entry name" value="OS08G0376550 PROTEIN"/>
    <property type="match status" value="1"/>
</dbReference>
<dbReference type="FunFam" id="3.40.1090.10:FF:000005">
    <property type="entry name" value="Patatin"/>
    <property type="match status" value="1"/>
</dbReference>
<dbReference type="GO" id="GO:0004620">
    <property type="term" value="F:phospholipase activity"/>
    <property type="evidence" value="ECO:0007669"/>
    <property type="project" value="TreeGrafter"/>
</dbReference>
<dbReference type="Proteomes" id="UP001140949">
    <property type="component" value="Unassembled WGS sequence"/>
</dbReference>
<feature type="short sequence motif" description="GXSXG" evidence="7">
    <location>
        <begin position="66"/>
        <end position="70"/>
    </location>
</feature>
<dbReference type="PANTHER" id="PTHR32176">
    <property type="entry name" value="XYLOSE ISOMERASE"/>
    <property type="match status" value="1"/>
</dbReference>
<feature type="short sequence motif" description="GXGXXG" evidence="7">
    <location>
        <begin position="28"/>
        <end position="33"/>
    </location>
</feature>
<reference evidence="10" key="2">
    <citation type="submission" date="2023-04" db="EMBL/GenBank/DDBJ databases">
        <authorList>
            <person name="Bruccoleri R.E."/>
            <person name="Oakeley E.J."/>
            <person name="Faust A.-M."/>
            <person name="Dessus-Babus S."/>
            <person name="Altorfer M."/>
            <person name="Burckhardt D."/>
            <person name="Oertli M."/>
            <person name="Naumann U."/>
            <person name="Petersen F."/>
            <person name="Wong J."/>
        </authorList>
    </citation>
    <scope>NUCLEOTIDE SEQUENCE</scope>
    <source>
        <strain evidence="10">GSM-AAB239-AS_SAM_17_03QT</strain>
        <tissue evidence="10">Leaf</tissue>
    </source>
</reference>
<feature type="active site" description="Proton acceptor" evidence="7">
    <location>
        <position position="213"/>
    </location>
</feature>
<dbReference type="AlphaFoldDB" id="A0AAX6GLS1"/>
<evidence type="ECO:0000256" key="5">
    <source>
        <dbReference type="ARBA" id="ARBA00023098"/>
    </source>
</evidence>
<sequence length="412" mass="45128">MAFSTNGEILNPAGSPSKKLVTILSIDGGGIRGIIPGTILAFLESKLQELDGVDARLADYFDVVAGTSTGGLVTAMLTAPGRNNRPLFAAKEINQFYLENSPNIFRQKNRLLSLLGAVVGPKYDGKYLHSKIQQLLGDTRLHQTLTNIVVPTFDIKLLQPTIFSTLEAKSVASKNALLSDICISTSAAPTYLPGHYFETKDSEGNKRSFNLVDGGVTTNNPINIFFAFTLVAMNSVTKEIFTENQDFFPVKPIDYGKFLVLSLGTGSAKVEERFSAQDSSKWGVLGWLYNKGTTPLVNIFMQGSADMVDIHASVLFQALHSEKNYLRIQDETLTGSTSSVDISTRKNLLDLVQIGKDLLKKPVSRMNLDTGSYEPVDGEGTNEEALTRFARLLSAERRQRNEQTAINGVQKY</sequence>
<proteinExistence type="inferred from homology"/>
<dbReference type="Pfam" id="PF01734">
    <property type="entry name" value="Patatin"/>
    <property type="match status" value="1"/>
</dbReference>